<keyword evidence="2" id="KW-0548">Nucleotidyltransferase</keyword>
<dbReference type="OrthoDB" id="696485at2759"/>
<keyword evidence="2" id="KW-0808">Transferase</keyword>
<comment type="caution">
    <text evidence="2">The sequence shown here is derived from an EMBL/GenBank/DDBJ whole genome shotgun (WGS) entry which is preliminary data.</text>
</comment>
<dbReference type="GO" id="GO:0003964">
    <property type="term" value="F:RNA-directed DNA polymerase activity"/>
    <property type="evidence" value="ECO:0007669"/>
    <property type="project" value="UniProtKB-KW"/>
</dbReference>
<reference evidence="2 3" key="1">
    <citation type="journal article" date="2018" name="Mol. Plant">
        <title>The genome of Artemisia annua provides insight into the evolution of Asteraceae family and artemisinin biosynthesis.</title>
        <authorList>
            <person name="Shen Q."/>
            <person name="Zhang L."/>
            <person name="Liao Z."/>
            <person name="Wang S."/>
            <person name="Yan T."/>
            <person name="Shi P."/>
            <person name="Liu M."/>
            <person name="Fu X."/>
            <person name="Pan Q."/>
            <person name="Wang Y."/>
            <person name="Lv Z."/>
            <person name="Lu X."/>
            <person name="Zhang F."/>
            <person name="Jiang W."/>
            <person name="Ma Y."/>
            <person name="Chen M."/>
            <person name="Hao X."/>
            <person name="Li L."/>
            <person name="Tang Y."/>
            <person name="Lv G."/>
            <person name="Zhou Y."/>
            <person name="Sun X."/>
            <person name="Brodelius P.E."/>
            <person name="Rose J.K.C."/>
            <person name="Tang K."/>
        </authorList>
    </citation>
    <scope>NUCLEOTIDE SEQUENCE [LARGE SCALE GENOMIC DNA]</scope>
    <source>
        <strain evidence="3">cv. Huhao1</strain>
        <tissue evidence="2">Leaf</tissue>
    </source>
</reference>
<evidence type="ECO:0000313" key="2">
    <source>
        <dbReference type="EMBL" id="PWA99000.1"/>
    </source>
</evidence>
<organism evidence="2 3">
    <name type="scientific">Artemisia annua</name>
    <name type="common">Sweet wormwood</name>
    <dbReference type="NCBI Taxonomy" id="35608"/>
    <lineage>
        <taxon>Eukaryota</taxon>
        <taxon>Viridiplantae</taxon>
        <taxon>Streptophyta</taxon>
        <taxon>Embryophyta</taxon>
        <taxon>Tracheophyta</taxon>
        <taxon>Spermatophyta</taxon>
        <taxon>Magnoliopsida</taxon>
        <taxon>eudicotyledons</taxon>
        <taxon>Gunneridae</taxon>
        <taxon>Pentapetalae</taxon>
        <taxon>asterids</taxon>
        <taxon>campanulids</taxon>
        <taxon>Asterales</taxon>
        <taxon>Asteraceae</taxon>
        <taxon>Asteroideae</taxon>
        <taxon>Anthemideae</taxon>
        <taxon>Artemisiinae</taxon>
        <taxon>Artemisia</taxon>
    </lineage>
</organism>
<dbReference type="PANTHER" id="PTHR36617:SF16">
    <property type="entry name" value="OS04G0516500 PROTEIN"/>
    <property type="match status" value="1"/>
</dbReference>
<keyword evidence="2" id="KW-0695">RNA-directed DNA polymerase</keyword>
<sequence length="329" mass="37842">MLESIRCRFFWGFKEESKGIYWVKWRTALASYDQGGLGGLYDGRGRGLKSSVWENIRSVGAVIDSLDIPFNNSFVRKVGCGDNTSFWCDKWVHSRIPLMFQFPRLYALECSKNCLIKDRWCLENDIWKGNWDWRSYPRGHALSELQSLSSLLDGFVLRPQAKDGWSWALSNDGLITVNRLSSIIDSAYLSDCSPGKTHDWISLVPRKINIFIWRLVLDRLPLLSNLDSRGIDVPSVLCPLCGDHPETREHLSIMDLVSGSLGNNFPRYGKTIFNGVFYSVLWHIWAWRNKVIHSKIEERQEELKVDIFPRVQSSSLLCFPTDGVRKSKS</sequence>
<protein>
    <submittedName>
        <fullName evidence="2">RNA-directed DNA polymerase, eukaryota, Reverse transcriptase zinc-binding domain protein</fullName>
    </submittedName>
</protein>
<dbReference type="Pfam" id="PF13966">
    <property type="entry name" value="zf-RVT"/>
    <property type="match status" value="1"/>
</dbReference>
<dbReference type="InterPro" id="IPR026960">
    <property type="entry name" value="RVT-Znf"/>
</dbReference>
<evidence type="ECO:0000313" key="3">
    <source>
        <dbReference type="Proteomes" id="UP000245207"/>
    </source>
</evidence>
<evidence type="ECO:0000259" key="1">
    <source>
        <dbReference type="Pfam" id="PF13966"/>
    </source>
</evidence>
<dbReference type="Proteomes" id="UP000245207">
    <property type="component" value="Unassembled WGS sequence"/>
</dbReference>
<keyword evidence="3" id="KW-1185">Reference proteome</keyword>
<dbReference type="PANTHER" id="PTHR36617">
    <property type="entry name" value="PROTEIN, PUTATIVE-RELATED"/>
    <property type="match status" value="1"/>
</dbReference>
<accession>A0A2U1QLW9</accession>
<proteinExistence type="predicted"/>
<dbReference type="EMBL" id="PKPP01000040">
    <property type="protein sequence ID" value="PWA99000.1"/>
    <property type="molecule type" value="Genomic_DNA"/>
</dbReference>
<feature type="domain" description="Reverse transcriptase zinc-binding" evidence="1">
    <location>
        <begin position="198"/>
        <end position="252"/>
    </location>
</feature>
<name>A0A2U1QLW9_ARTAN</name>
<gene>
    <name evidence="2" type="ORF">CTI12_AA013430</name>
</gene>
<dbReference type="AlphaFoldDB" id="A0A2U1QLW9"/>